<dbReference type="GO" id="GO:0008360">
    <property type="term" value="P:regulation of cell shape"/>
    <property type="evidence" value="ECO:0007669"/>
    <property type="project" value="UniProtKB-KW"/>
</dbReference>
<keyword evidence="7 9" id="KW-0460">Magnesium</keyword>
<comment type="pathway">
    <text evidence="7">Cell wall biogenesis; peptidoglycan biosynthesis.</text>
</comment>
<feature type="transmembrane region" description="Helical" evidence="7">
    <location>
        <begin position="266"/>
        <end position="291"/>
    </location>
</feature>
<feature type="binding site" evidence="9">
    <location>
        <position position="182"/>
    </location>
    <ligand>
        <name>Mg(2+)</name>
        <dbReference type="ChEBI" id="CHEBI:18420"/>
    </ligand>
</feature>
<feature type="transmembrane region" description="Helical" evidence="7">
    <location>
        <begin position="322"/>
        <end position="339"/>
    </location>
</feature>
<comment type="subcellular location">
    <subcellularLocation>
        <location evidence="7">Cell membrane</location>
        <topology evidence="7">Multi-pass membrane protein</topology>
    </subcellularLocation>
    <subcellularLocation>
        <location evidence="1">Membrane</location>
        <topology evidence="1">Multi-pass membrane protein</topology>
    </subcellularLocation>
</comment>
<feature type="binding site" evidence="9">
    <location>
        <position position="245"/>
    </location>
    <ligand>
        <name>Mg(2+)</name>
        <dbReference type="ChEBI" id="CHEBI:18420"/>
    </ligand>
</feature>
<keyword evidence="7" id="KW-0961">Cell wall biogenesis/degradation</keyword>
<keyword evidence="7" id="KW-0131">Cell cycle</keyword>
<dbReference type="GO" id="GO:0008963">
    <property type="term" value="F:phospho-N-acetylmuramoyl-pentapeptide-transferase activity"/>
    <property type="evidence" value="ECO:0007669"/>
    <property type="project" value="UniProtKB-UniRule"/>
</dbReference>
<dbReference type="CDD" id="cd06852">
    <property type="entry name" value="GT_MraY"/>
    <property type="match status" value="1"/>
</dbReference>
<comment type="similarity">
    <text evidence="2 7">Belongs to the glycosyltransferase 4 family. MraY subfamily.</text>
</comment>
<evidence type="ECO:0000256" key="9">
    <source>
        <dbReference type="PIRSR" id="PIRSR600715-1"/>
    </source>
</evidence>
<evidence type="ECO:0000256" key="4">
    <source>
        <dbReference type="ARBA" id="ARBA00022692"/>
    </source>
</evidence>
<feature type="transmembrane region" description="Helical" evidence="7">
    <location>
        <begin position="163"/>
        <end position="183"/>
    </location>
</feature>
<protein>
    <recommendedName>
        <fullName evidence="7 8">Phospho-N-acetylmuramoyl-pentapeptide-transferase</fullName>
        <ecNumber evidence="7 8">2.7.8.13</ecNumber>
    </recommendedName>
    <alternativeName>
        <fullName evidence="7">UDP-MurNAc-pentapeptide phosphotransferase</fullName>
    </alternativeName>
</protein>
<keyword evidence="3 7" id="KW-0808">Transferase</keyword>
<dbReference type="PROSITE" id="PS01348">
    <property type="entry name" value="MRAY_2"/>
    <property type="match status" value="1"/>
</dbReference>
<keyword evidence="5 7" id="KW-1133">Transmembrane helix</keyword>
<name>A0A9D1MD16_9FIRM</name>
<keyword evidence="7 9" id="KW-0479">Metal-binding</keyword>
<feature type="transmembrane region" description="Helical" evidence="7">
    <location>
        <begin position="6"/>
        <end position="28"/>
    </location>
</feature>
<evidence type="ECO:0000256" key="3">
    <source>
        <dbReference type="ARBA" id="ARBA00022679"/>
    </source>
</evidence>
<dbReference type="GO" id="GO:0009252">
    <property type="term" value="P:peptidoglycan biosynthetic process"/>
    <property type="evidence" value="ECO:0007669"/>
    <property type="project" value="UniProtKB-UniRule"/>
</dbReference>
<dbReference type="GO" id="GO:0046872">
    <property type="term" value="F:metal ion binding"/>
    <property type="evidence" value="ECO:0007669"/>
    <property type="project" value="UniProtKB-KW"/>
</dbReference>
<feature type="transmembrane region" description="Helical" evidence="7">
    <location>
        <begin position="59"/>
        <end position="80"/>
    </location>
</feature>
<feature type="transmembrane region" description="Helical" evidence="7">
    <location>
        <begin position="214"/>
        <end position="234"/>
    </location>
</feature>
<dbReference type="PANTHER" id="PTHR22926:SF5">
    <property type="entry name" value="PHOSPHO-N-ACETYLMURAMOYL-PENTAPEPTIDE-TRANSFERASE HOMOLOG"/>
    <property type="match status" value="1"/>
</dbReference>
<dbReference type="Pfam" id="PF00953">
    <property type="entry name" value="Glycos_transf_4"/>
    <property type="match status" value="1"/>
</dbReference>
<dbReference type="EC" id="2.7.8.13" evidence="7 8"/>
<evidence type="ECO:0000256" key="8">
    <source>
        <dbReference type="NCBIfam" id="TIGR00445"/>
    </source>
</evidence>
<proteinExistence type="inferred from homology"/>
<comment type="function">
    <text evidence="7">Catalyzes the initial step of the lipid cycle reactions in the biosynthesis of the cell wall peptidoglycan: transfers peptidoglycan precursor phospho-MurNAc-pentapeptide from UDP-MurNAc-pentapeptide onto the lipid carrier undecaprenyl phosphate, yielding undecaprenyl-pyrophosphoryl-MurNAc-pentapeptide, known as lipid I.</text>
</comment>
<dbReference type="GO" id="GO:0005886">
    <property type="term" value="C:plasma membrane"/>
    <property type="evidence" value="ECO:0007669"/>
    <property type="project" value="UniProtKB-SubCell"/>
</dbReference>
<accession>A0A9D1MD16</accession>
<dbReference type="PANTHER" id="PTHR22926">
    <property type="entry name" value="PHOSPHO-N-ACETYLMURAMOYL-PENTAPEPTIDE-TRANSFERASE"/>
    <property type="match status" value="1"/>
</dbReference>
<evidence type="ECO:0000256" key="1">
    <source>
        <dbReference type="ARBA" id="ARBA00004141"/>
    </source>
</evidence>
<evidence type="ECO:0000313" key="11">
    <source>
        <dbReference type="Proteomes" id="UP000824109"/>
    </source>
</evidence>
<evidence type="ECO:0000256" key="5">
    <source>
        <dbReference type="ARBA" id="ARBA00022989"/>
    </source>
</evidence>
<dbReference type="HAMAP" id="MF_00038">
    <property type="entry name" value="MraY"/>
    <property type="match status" value="1"/>
</dbReference>
<feature type="transmembrane region" description="Helical" evidence="7">
    <location>
        <begin position="86"/>
        <end position="106"/>
    </location>
</feature>
<dbReference type="InterPro" id="IPR000715">
    <property type="entry name" value="Glycosyl_transferase_4"/>
</dbReference>
<keyword evidence="7" id="KW-0573">Peptidoglycan synthesis</keyword>
<keyword evidence="7" id="KW-0132">Cell division</keyword>
<feature type="transmembrane region" description="Helical" evidence="7">
    <location>
        <begin position="190"/>
        <end position="208"/>
    </location>
</feature>
<gene>
    <name evidence="7" type="primary">mraY</name>
    <name evidence="10" type="ORF">IAA61_09400</name>
</gene>
<sequence>MAVDFLKATLFALVVAFAVTAVLGPAFIKWLHRLKYGQEIREEGPSWHKKKSGTPTMGGIMFIVGIAVAVAAGTVIMAVNGTLNGTAMKAVVLFAVSLGFGVIGFIDDYIKVVKKRNLGLTAIQKFVLQLVFAAIYVVVMYFMGLLETDIVIPFVKYTVTIPIWLYIPFVMFVVVGTVNAVNLTDGLDGLASSVTVVVGLFFALYSFFRSDPSETGVSMYAMALVGGLLAFLIYNKYPAKVFMGDTGSLFLGGSVSLMAVDLNMHIYLILVGFVYFAETLSVILQTTYFKYTKKKYGEGRRIFKMTPIHHHFEMMKWKETKIVSVFTLVTLVLCVISYFA</sequence>
<reference evidence="10" key="1">
    <citation type="submission" date="2020-10" db="EMBL/GenBank/DDBJ databases">
        <authorList>
            <person name="Gilroy R."/>
        </authorList>
    </citation>
    <scope>NUCLEOTIDE SEQUENCE</scope>
    <source>
        <strain evidence="10">USAMLcec3-3695</strain>
    </source>
</reference>
<evidence type="ECO:0000256" key="2">
    <source>
        <dbReference type="ARBA" id="ARBA00005583"/>
    </source>
</evidence>
<evidence type="ECO:0000256" key="7">
    <source>
        <dbReference type="HAMAP-Rule" id="MF_00038"/>
    </source>
</evidence>
<dbReference type="InterPro" id="IPR003524">
    <property type="entry name" value="PNAcMuramoyl-5peptid_Trfase"/>
</dbReference>
<reference evidence="10" key="2">
    <citation type="journal article" date="2021" name="PeerJ">
        <title>Extensive microbial diversity within the chicken gut microbiome revealed by metagenomics and culture.</title>
        <authorList>
            <person name="Gilroy R."/>
            <person name="Ravi A."/>
            <person name="Getino M."/>
            <person name="Pursley I."/>
            <person name="Horton D.L."/>
            <person name="Alikhan N.F."/>
            <person name="Baker D."/>
            <person name="Gharbi K."/>
            <person name="Hall N."/>
            <person name="Watson M."/>
            <person name="Adriaenssens E.M."/>
            <person name="Foster-Nyarko E."/>
            <person name="Jarju S."/>
            <person name="Secka A."/>
            <person name="Antonio M."/>
            <person name="Oren A."/>
            <person name="Chaudhuri R.R."/>
            <person name="La Ragione R."/>
            <person name="Hildebrand F."/>
            <person name="Pallen M.J."/>
        </authorList>
    </citation>
    <scope>NUCLEOTIDE SEQUENCE</scope>
    <source>
        <strain evidence="10">USAMLcec3-3695</strain>
    </source>
</reference>
<feature type="transmembrane region" description="Helical" evidence="7">
    <location>
        <begin position="241"/>
        <end position="260"/>
    </location>
</feature>
<keyword evidence="7" id="KW-1003">Cell membrane</keyword>
<keyword evidence="4 7" id="KW-0812">Transmembrane</keyword>
<dbReference type="Pfam" id="PF10555">
    <property type="entry name" value="MraY_sig1"/>
    <property type="match status" value="1"/>
</dbReference>
<organism evidence="10 11">
    <name type="scientific">Candidatus Ornithomonoglobus merdipullorum</name>
    <dbReference type="NCBI Taxonomy" id="2840895"/>
    <lineage>
        <taxon>Bacteria</taxon>
        <taxon>Bacillati</taxon>
        <taxon>Bacillota</taxon>
        <taxon>Clostridia</taxon>
        <taxon>Candidatus Ornithomonoglobus</taxon>
    </lineage>
</organism>
<dbReference type="GO" id="GO:0071555">
    <property type="term" value="P:cell wall organization"/>
    <property type="evidence" value="ECO:0007669"/>
    <property type="project" value="UniProtKB-KW"/>
</dbReference>
<comment type="caution">
    <text evidence="10">The sequence shown here is derived from an EMBL/GenBank/DDBJ whole genome shotgun (WGS) entry which is preliminary data.</text>
</comment>
<dbReference type="AlphaFoldDB" id="A0A9D1MD16"/>
<comment type="catalytic activity">
    <reaction evidence="7">
        <text>UDP-N-acetyl-alpha-D-muramoyl-L-alanyl-gamma-D-glutamyl-meso-2,6-diaminopimeloyl-D-alanyl-D-alanine + di-trans,octa-cis-undecaprenyl phosphate = di-trans,octa-cis-undecaprenyl diphospho-N-acetyl-alpha-D-muramoyl-L-alanyl-D-glutamyl-meso-2,6-diaminopimeloyl-D-alanyl-D-alanine + UMP</text>
        <dbReference type="Rhea" id="RHEA:28386"/>
        <dbReference type="ChEBI" id="CHEBI:57865"/>
        <dbReference type="ChEBI" id="CHEBI:60392"/>
        <dbReference type="ChEBI" id="CHEBI:61386"/>
        <dbReference type="ChEBI" id="CHEBI:61387"/>
        <dbReference type="EC" id="2.7.8.13"/>
    </reaction>
</comment>
<comment type="cofactor">
    <cofactor evidence="7 9">
        <name>Mg(2+)</name>
        <dbReference type="ChEBI" id="CHEBI:18420"/>
    </cofactor>
</comment>
<evidence type="ECO:0000313" key="10">
    <source>
        <dbReference type="EMBL" id="HIU58006.1"/>
    </source>
</evidence>
<keyword evidence="6 7" id="KW-0472">Membrane</keyword>
<dbReference type="NCBIfam" id="TIGR00445">
    <property type="entry name" value="mraY"/>
    <property type="match status" value="1"/>
</dbReference>
<feature type="transmembrane region" description="Helical" evidence="7">
    <location>
        <begin position="126"/>
        <end position="143"/>
    </location>
</feature>
<dbReference type="GO" id="GO:0051301">
    <property type="term" value="P:cell division"/>
    <property type="evidence" value="ECO:0007669"/>
    <property type="project" value="UniProtKB-KW"/>
</dbReference>
<evidence type="ECO:0000256" key="6">
    <source>
        <dbReference type="ARBA" id="ARBA00023136"/>
    </source>
</evidence>
<dbReference type="PROSITE" id="PS01347">
    <property type="entry name" value="MRAY_1"/>
    <property type="match status" value="1"/>
</dbReference>
<keyword evidence="7" id="KW-0133">Cell shape</keyword>
<dbReference type="InterPro" id="IPR018480">
    <property type="entry name" value="PNAcMuramoyl-5peptid_Trfase_CS"/>
</dbReference>
<dbReference type="Proteomes" id="UP000824109">
    <property type="component" value="Unassembled WGS sequence"/>
</dbReference>
<dbReference type="EMBL" id="DVNB01000096">
    <property type="protein sequence ID" value="HIU58006.1"/>
    <property type="molecule type" value="Genomic_DNA"/>
</dbReference>